<accession>A0A8S5N8A6</accession>
<proteinExistence type="predicted"/>
<dbReference type="SUPFAM" id="SSF47240">
    <property type="entry name" value="Ferritin-like"/>
    <property type="match status" value="1"/>
</dbReference>
<feature type="domain" description="Rubrerythrin diiron-binding" evidence="1">
    <location>
        <begin position="11"/>
        <end position="90"/>
    </location>
</feature>
<protein>
    <submittedName>
        <fullName evidence="2">Encapsulated ferritin</fullName>
    </submittedName>
</protein>
<dbReference type="InterPro" id="IPR009078">
    <property type="entry name" value="Ferritin-like_SF"/>
</dbReference>
<dbReference type="Pfam" id="PF02915">
    <property type="entry name" value="Rubrerythrin"/>
    <property type="match status" value="1"/>
</dbReference>
<name>A0A8S5N8A6_9CAUD</name>
<reference evidence="2" key="1">
    <citation type="journal article" date="2021" name="Proc. Natl. Acad. Sci. U.S.A.">
        <title>A Catalog of Tens of Thousands of Viruses from Human Metagenomes Reveals Hidden Associations with Chronic Diseases.</title>
        <authorList>
            <person name="Tisza M.J."/>
            <person name="Buck C.B."/>
        </authorList>
    </citation>
    <scope>NUCLEOTIDE SEQUENCE</scope>
    <source>
        <strain evidence="2">CtiBE32</strain>
    </source>
</reference>
<dbReference type="GO" id="GO:0016491">
    <property type="term" value="F:oxidoreductase activity"/>
    <property type="evidence" value="ECO:0007669"/>
    <property type="project" value="InterPro"/>
</dbReference>
<evidence type="ECO:0000313" key="2">
    <source>
        <dbReference type="EMBL" id="DAD90506.1"/>
    </source>
</evidence>
<dbReference type="GO" id="GO:0046872">
    <property type="term" value="F:metal ion binding"/>
    <property type="evidence" value="ECO:0007669"/>
    <property type="project" value="InterPro"/>
</dbReference>
<dbReference type="EMBL" id="BK015088">
    <property type="protein sequence ID" value="DAD90506.1"/>
    <property type="molecule type" value="Genomic_DNA"/>
</dbReference>
<dbReference type="InterPro" id="IPR003251">
    <property type="entry name" value="Rr_diiron-bd_dom"/>
</dbReference>
<organism evidence="2">
    <name type="scientific">Myoviridae sp. ctiBE32</name>
    <dbReference type="NCBI Taxonomy" id="2826685"/>
    <lineage>
        <taxon>Viruses</taxon>
        <taxon>Duplodnaviria</taxon>
        <taxon>Heunggongvirae</taxon>
        <taxon>Uroviricota</taxon>
        <taxon>Caudoviricetes</taxon>
    </lineage>
</organism>
<sequence>MDQIKAFLDQIDEEIEDMKHYAKWAAALKEKMPGVASTLATISAEEGTHATRLHEALSKVIEKKKEEGCFSEAMQEICSYAEKKQIEAIAAAKTYQSIYKEM</sequence>
<evidence type="ECO:0000259" key="1">
    <source>
        <dbReference type="Pfam" id="PF02915"/>
    </source>
</evidence>